<dbReference type="InterPro" id="IPR005467">
    <property type="entry name" value="His_kinase_dom"/>
</dbReference>
<comment type="caution">
    <text evidence="16">The sequence shown here is derived from an EMBL/GenBank/DDBJ whole genome shotgun (WGS) entry which is preliminary data.</text>
</comment>
<dbReference type="InterPro" id="IPR004358">
    <property type="entry name" value="Sig_transdc_His_kin-like_C"/>
</dbReference>
<dbReference type="Gene3D" id="3.30.565.10">
    <property type="entry name" value="Histidine kinase-like ATPase, C-terminal domain"/>
    <property type="match status" value="1"/>
</dbReference>
<sequence>MVHMTKSGAIPSADARALLESAATAVLWFDEGGRLAWLNPAAEDLLGISLLAGAPPVAATLFRDAAELVAAVERVMGERERLSLRDYRLALPGGRGERVVDATLTPLGGGSLMLELVSRDRPRRIIDESLQQGRRDAARQLVRSLAHEIRNPLGGMRGAAQLLARRLPDPALKPHTDIILAEADRIGALVDRLLGPDTLRRQAVNIHEPLERVRQLLLAEAPAAVRIERDYDPSLPDCQADPDQLVQVFLNIARNALQALAGQGRIRLATRAVRQVTFAGRRHRTALCVEIEDDGPGIPAALQDSLFYPLVSGRPGGEGLGLSIANELVARHQGLIECDSRPGRTRFSIHLPIDGSVESGS</sequence>
<dbReference type="PRINTS" id="PR00344">
    <property type="entry name" value="BCTRLSENSOR"/>
</dbReference>
<evidence type="ECO:0000256" key="5">
    <source>
        <dbReference type="ARBA" id="ARBA00022741"/>
    </source>
</evidence>
<evidence type="ECO:0000256" key="13">
    <source>
        <dbReference type="ARBA" id="ARBA00043094"/>
    </source>
</evidence>
<reference evidence="16 17" key="1">
    <citation type="submission" date="2023-08" db="EMBL/GenBank/DDBJ databases">
        <title>Whole-genome sequencing of halo(alkali)philic microorganisms from hypersaline lakes.</title>
        <authorList>
            <person name="Sorokin D.Y."/>
            <person name="Abbas B."/>
            <person name="Merkel A.Y."/>
        </authorList>
    </citation>
    <scope>NUCLEOTIDE SEQUENCE [LARGE SCALE GENOMIC DNA]</scope>
    <source>
        <strain evidence="16 17">AB-CW4</strain>
    </source>
</reference>
<evidence type="ECO:0000256" key="1">
    <source>
        <dbReference type="ARBA" id="ARBA00000085"/>
    </source>
</evidence>
<evidence type="ECO:0000259" key="14">
    <source>
        <dbReference type="PROSITE" id="PS50109"/>
    </source>
</evidence>
<dbReference type="PANTHER" id="PTHR43065:SF16">
    <property type="entry name" value="SENSORY HISTIDINE KINASE_PHOSPHATASE NTRB"/>
    <property type="match status" value="1"/>
</dbReference>
<feature type="domain" description="Histidine kinase" evidence="14">
    <location>
        <begin position="144"/>
        <end position="355"/>
    </location>
</feature>
<dbReference type="SMART" id="SM00388">
    <property type="entry name" value="HisKA"/>
    <property type="match status" value="1"/>
</dbReference>
<evidence type="ECO:0000313" key="16">
    <source>
        <dbReference type="EMBL" id="MDQ2069801.1"/>
    </source>
</evidence>
<dbReference type="NCBIfam" id="NF008293">
    <property type="entry name" value="PRK11073.1"/>
    <property type="match status" value="1"/>
</dbReference>
<dbReference type="EC" id="2.7.13.3" evidence="2"/>
<dbReference type="InterPro" id="IPR036097">
    <property type="entry name" value="HisK_dim/P_sf"/>
</dbReference>
<evidence type="ECO:0000256" key="10">
    <source>
        <dbReference type="ARBA" id="ARBA00037696"/>
    </source>
</evidence>
<evidence type="ECO:0000256" key="4">
    <source>
        <dbReference type="ARBA" id="ARBA00022679"/>
    </source>
</evidence>
<evidence type="ECO:0000256" key="6">
    <source>
        <dbReference type="ARBA" id="ARBA00022777"/>
    </source>
</evidence>
<feature type="domain" description="PAS" evidence="15">
    <location>
        <begin position="11"/>
        <end position="49"/>
    </location>
</feature>
<dbReference type="SUPFAM" id="SSF55874">
    <property type="entry name" value="ATPase domain of HSP90 chaperone/DNA topoisomerase II/histidine kinase"/>
    <property type="match status" value="1"/>
</dbReference>
<dbReference type="SUPFAM" id="SSF55785">
    <property type="entry name" value="PYP-like sensor domain (PAS domain)"/>
    <property type="match status" value="1"/>
</dbReference>
<dbReference type="Gene3D" id="1.10.287.130">
    <property type="match status" value="1"/>
</dbReference>
<keyword evidence="6" id="KW-0418">Kinase</keyword>
<dbReference type="SMART" id="SM00387">
    <property type="entry name" value="HATPase_c"/>
    <property type="match status" value="1"/>
</dbReference>
<dbReference type="RefSeq" id="WP_306728296.1">
    <property type="nucleotide sequence ID" value="NZ_JAVDDT010000004.1"/>
</dbReference>
<dbReference type="Pfam" id="PF02518">
    <property type="entry name" value="HATPase_c"/>
    <property type="match status" value="1"/>
</dbReference>
<name>A0ABU0W727_9GAMM</name>
<dbReference type="Proteomes" id="UP001239019">
    <property type="component" value="Unassembled WGS sequence"/>
</dbReference>
<dbReference type="PANTHER" id="PTHR43065">
    <property type="entry name" value="SENSOR HISTIDINE KINASE"/>
    <property type="match status" value="1"/>
</dbReference>
<evidence type="ECO:0000256" key="12">
    <source>
        <dbReference type="ARBA" id="ARBA00042313"/>
    </source>
</evidence>
<keyword evidence="9" id="KW-0535">Nitrogen fixation</keyword>
<comment type="function">
    <text evidence="10">Member of the two-component regulatory system NtrB/NtrC, which controls expression of the nitrogen-regulated (ntr) genes in response to nitrogen limitation. Under conditions of nitrogen limitation, NtrB autophosphorylates and transfers the phosphoryl group to NtrC. In the presence of nitrogen, acts as a phosphatase that dephosphorylates and inactivates NtrC.</text>
</comment>
<evidence type="ECO:0000256" key="2">
    <source>
        <dbReference type="ARBA" id="ARBA00012438"/>
    </source>
</evidence>
<dbReference type="EMBL" id="JAVDDT010000004">
    <property type="protein sequence ID" value="MDQ2069801.1"/>
    <property type="molecule type" value="Genomic_DNA"/>
</dbReference>
<dbReference type="InterPro" id="IPR036890">
    <property type="entry name" value="HATPase_C_sf"/>
</dbReference>
<dbReference type="PROSITE" id="PS50112">
    <property type="entry name" value="PAS"/>
    <property type="match status" value="1"/>
</dbReference>
<dbReference type="PROSITE" id="PS50109">
    <property type="entry name" value="HIS_KIN"/>
    <property type="match status" value="1"/>
</dbReference>
<evidence type="ECO:0000256" key="3">
    <source>
        <dbReference type="ARBA" id="ARBA00022553"/>
    </source>
</evidence>
<accession>A0ABU0W727</accession>
<evidence type="ECO:0000313" key="17">
    <source>
        <dbReference type="Proteomes" id="UP001239019"/>
    </source>
</evidence>
<dbReference type="InterPro" id="IPR000014">
    <property type="entry name" value="PAS"/>
</dbReference>
<dbReference type="Pfam" id="PF13188">
    <property type="entry name" value="PAS_8"/>
    <property type="match status" value="1"/>
</dbReference>
<comment type="catalytic activity">
    <reaction evidence="1">
        <text>ATP + protein L-histidine = ADP + protein N-phospho-L-histidine.</text>
        <dbReference type="EC" id="2.7.13.3"/>
    </reaction>
</comment>
<dbReference type="Gene3D" id="3.30.450.20">
    <property type="entry name" value="PAS domain"/>
    <property type="match status" value="1"/>
</dbReference>
<gene>
    <name evidence="16" type="primary">glnL</name>
    <name evidence="16" type="ORF">RBH19_07940</name>
</gene>
<keyword evidence="5" id="KW-0547">Nucleotide-binding</keyword>
<evidence type="ECO:0000256" key="7">
    <source>
        <dbReference type="ARBA" id="ARBA00022840"/>
    </source>
</evidence>
<evidence type="ECO:0000256" key="9">
    <source>
        <dbReference type="ARBA" id="ARBA00023231"/>
    </source>
</evidence>
<organism evidence="16 17">
    <name type="scientific">Natronospira bacteriovora</name>
    <dbReference type="NCBI Taxonomy" id="3069753"/>
    <lineage>
        <taxon>Bacteria</taxon>
        <taxon>Pseudomonadati</taxon>
        <taxon>Pseudomonadota</taxon>
        <taxon>Gammaproteobacteria</taxon>
        <taxon>Natronospirales</taxon>
        <taxon>Natronospiraceae</taxon>
        <taxon>Natronospira</taxon>
    </lineage>
</organism>
<keyword evidence="4" id="KW-0808">Transferase</keyword>
<protein>
    <recommendedName>
        <fullName evidence="11">Sensory histidine kinase/phosphatase NtrB</fullName>
        <ecNumber evidence="2">2.7.13.3</ecNumber>
    </recommendedName>
    <alternativeName>
        <fullName evidence="12">Nitrogen regulation protein NR(II)</fullName>
    </alternativeName>
    <alternativeName>
        <fullName evidence="13">Nitrogen regulator II</fullName>
    </alternativeName>
</protein>
<keyword evidence="3" id="KW-0597">Phosphoprotein</keyword>
<dbReference type="InterPro" id="IPR035965">
    <property type="entry name" value="PAS-like_dom_sf"/>
</dbReference>
<evidence type="ECO:0000256" key="8">
    <source>
        <dbReference type="ARBA" id="ARBA00023012"/>
    </source>
</evidence>
<dbReference type="Pfam" id="PF00512">
    <property type="entry name" value="HisKA"/>
    <property type="match status" value="1"/>
</dbReference>
<dbReference type="CDD" id="cd00082">
    <property type="entry name" value="HisKA"/>
    <property type="match status" value="1"/>
</dbReference>
<evidence type="ECO:0000259" key="15">
    <source>
        <dbReference type="PROSITE" id="PS50112"/>
    </source>
</evidence>
<dbReference type="InterPro" id="IPR003661">
    <property type="entry name" value="HisK_dim/P_dom"/>
</dbReference>
<dbReference type="InterPro" id="IPR003594">
    <property type="entry name" value="HATPase_dom"/>
</dbReference>
<keyword evidence="17" id="KW-1185">Reference proteome</keyword>
<keyword evidence="7" id="KW-0067">ATP-binding</keyword>
<proteinExistence type="predicted"/>
<evidence type="ECO:0000256" key="11">
    <source>
        <dbReference type="ARBA" id="ARBA00039567"/>
    </source>
</evidence>
<keyword evidence="8" id="KW-0902">Two-component regulatory system</keyword>
<dbReference type="SUPFAM" id="SSF47384">
    <property type="entry name" value="Homodimeric domain of signal transducing histidine kinase"/>
    <property type="match status" value="1"/>
</dbReference>